<feature type="transmembrane region" description="Helical" evidence="6">
    <location>
        <begin position="159"/>
        <end position="177"/>
    </location>
</feature>
<dbReference type="InterPro" id="IPR008457">
    <property type="entry name" value="Cu-R_CopD_dom"/>
</dbReference>
<organism evidence="8 9">
    <name type="scientific">Ideonella azotifigens</name>
    <dbReference type="NCBI Taxonomy" id="513160"/>
    <lineage>
        <taxon>Bacteria</taxon>
        <taxon>Pseudomonadati</taxon>
        <taxon>Pseudomonadota</taxon>
        <taxon>Betaproteobacteria</taxon>
        <taxon>Burkholderiales</taxon>
        <taxon>Sphaerotilaceae</taxon>
        <taxon>Ideonella</taxon>
    </lineage>
</organism>
<feature type="transmembrane region" description="Helical" evidence="6">
    <location>
        <begin position="229"/>
        <end position="251"/>
    </location>
</feature>
<evidence type="ECO:0000313" key="8">
    <source>
        <dbReference type="EMBL" id="GAA0739505.1"/>
    </source>
</evidence>
<dbReference type="Pfam" id="PF05425">
    <property type="entry name" value="CopD"/>
    <property type="match status" value="1"/>
</dbReference>
<dbReference type="PANTHER" id="PTHR34820">
    <property type="entry name" value="INNER MEMBRANE PROTEIN YEBZ"/>
    <property type="match status" value="1"/>
</dbReference>
<evidence type="ECO:0000256" key="2">
    <source>
        <dbReference type="ARBA" id="ARBA00022475"/>
    </source>
</evidence>
<dbReference type="RefSeq" id="WP_141283953.1">
    <property type="nucleotide sequence ID" value="NZ_BAAAEW010000001.1"/>
</dbReference>
<comment type="subcellular location">
    <subcellularLocation>
        <location evidence="1">Cell membrane</location>
        <topology evidence="1">Multi-pass membrane protein</topology>
    </subcellularLocation>
</comment>
<feature type="transmembrane region" description="Helical" evidence="6">
    <location>
        <begin position="272"/>
        <end position="291"/>
    </location>
</feature>
<evidence type="ECO:0000256" key="5">
    <source>
        <dbReference type="ARBA" id="ARBA00023136"/>
    </source>
</evidence>
<accession>A0ABN1JGR5</accession>
<sequence>MDATTLLQIGSAAAVNASLSALLGCVLARWWLLRAGARPQGGLLVHLRTWERFAAGLGLVSQGLAMWAAAAVMMGHTLPEAAAMLPTMLVKTSYGRAGVLAFVLLACASFMVWRSRLTAGQCVAALALLALFALARASVSHGGEGGLLSLGLATEWLHLILIALWVGGVAIAAWCVLPAAQATAPANAVFHRYLESLSFAATIALGGIVVTGLVNAWQRLGVPIHLVDTGYGVTLIVKLVCVGAAAGLGGYNKLIGFPTLIRHDSASAKVIAILRLESVLLLGALVAAAVLTSQQPPAAM</sequence>
<feature type="transmembrane region" description="Helical" evidence="6">
    <location>
        <begin position="197"/>
        <end position="217"/>
    </location>
</feature>
<keyword evidence="3 6" id="KW-0812">Transmembrane</keyword>
<proteinExistence type="predicted"/>
<evidence type="ECO:0000259" key="7">
    <source>
        <dbReference type="Pfam" id="PF05425"/>
    </source>
</evidence>
<name>A0ABN1JGR5_9BURK</name>
<feature type="domain" description="Copper resistance protein D" evidence="7">
    <location>
        <begin position="194"/>
        <end position="291"/>
    </location>
</feature>
<gene>
    <name evidence="8" type="ORF">GCM10009107_00270</name>
</gene>
<dbReference type="InterPro" id="IPR032694">
    <property type="entry name" value="CopC/D"/>
</dbReference>
<keyword evidence="2" id="KW-1003">Cell membrane</keyword>
<comment type="caution">
    <text evidence="8">The sequence shown here is derived from an EMBL/GenBank/DDBJ whole genome shotgun (WGS) entry which is preliminary data.</text>
</comment>
<dbReference type="EMBL" id="BAAAEW010000001">
    <property type="protein sequence ID" value="GAA0739505.1"/>
    <property type="molecule type" value="Genomic_DNA"/>
</dbReference>
<keyword evidence="9" id="KW-1185">Reference proteome</keyword>
<dbReference type="PANTHER" id="PTHR34820:SF4">
    <property type="entry name" value="INNER MEMBRANE PROTEIN YEBZ"/>
    <property type="match status" value="1"/>
</dbReference>
<keyword evidence="5 6" id="KW-0472">Membrane</keyword>
<evidence type="ECO:0000256" key="6">
    <source>
        <dbReference type="SAM" id="Phobius"/>
    </source>
</evidence>
<feature type="transmembrane region" description="Helical" evidence="6">
    <location>
        <begin position="6"/>
        <end position="32"/>
    </location>
</feature>
<feature type="transmembrane region" description="Helical" evidence="6">
    <location>
        <begin position="94"/>
        <end position="113"/>
    </location>
</feature>
<dbReference type="Proteomes" id="UP001500279">
    <property type="component" value="Unassembled WGS sequence"/>
</dbReference>
<feature type="transmembrane region" description="Helical" evidence="6">
    <location>
        <begin position="53"/>
        <end position="74"/>
    </location>
</feature>
<protein>
    <recommendedName>
        <fullName evidence="7">Copper resistance protein D domain-containing protein</fullName>
    </recommendedName>
</protein>
<keyword evidence="4 6" id="KW-1133">Transmembrane helix</keyword>
<reference evidence="8 9" key="1">
    <citation type="journal article" date="2019" name="Int. J. Syst. Evol. Microbiol.">
        <title>The Global Catalogue of Microorganisms (GCM) 10K type strain sequencing project: providing services to taxonomists for standard genome sequencing and annotation.</title>
        <authorList>
            <consortium name="The Broad Institute Genomics Platform"/>
            <consortium name="The Broad Institute Genome Sequencing Center for Infectious Disease"/>
            <person name="Wu L."/>
            <person name="Ma J."/>
        </authorList>
    </citation>
    <scope>NUCLEOTIDE SEQUENCE [LARGE SCALE GENOMIC DNA]</scope>
    <source>
        <strain evidence="8 9">JCM 15503</strain>
    </source>
</reference>
<feature type="transmembrane region" description="Helical" evidence="6">
    <location>
        <begin position="120"/>
        <end position="139"/>
    </location>
</feature>
<evidence type="ECO:0000256" key="3">
    <source>
        <dbReference type="ARBA" id="ARBA00022692"/>
    </source>
</evidence>
<evidence type="ECO:0000256" key="4">
    <source>
        <dbReference type="ARBA" id="ARBA00022989"/>
    </source>
</evidence>
<evidence type="ECO:0000313" key="9">
    <source>
        <dbReference type="Proteomes" id="UP001500279"/>
    </source>
</evidence>
<evidence type="ECO:0000256" key="1">
    <source>
        <dbReference type="ARBA" id="ARBA00004651"/>
    </source>
</evidence>